<dbReference type="GO" id="GO:0005524">
    <property type="term" value="F:ATP binding"/>
    <property type="evidence" value="ECO:0007669"/>
    <property type="project" value="UniProtKB-UniRule"/>
</dbReference>
<comment type="similarity">
    <text evidence="5">Belongs to the protein kinase superfamily.</text>
</comment>
<proteinExistence type="inferred from homology"/>
<dbReference type="PANTHER" id="PTHR11909">
    <property type="entry name" value="CASEIN KINASE-RELATED"/>
    <property type="match status" value="1"/>
</dbReference>
<dbReference type="InterPro" id="IPR011009">
    <property type="entry name" value="Kinase-like_dom_sf"/>
</dbReference>
<dbReference type="STRING" id="1448320.A0A319DXH4"/>
<dbReference type="GO" id="GO:0004674">
    <property type="term" value="F:protein serine/threonine kinase activity"/>
    <property type="evidence" value="ECO:0007669"/>
    <property type="project" value="UniProtKB-KW"/>
</dbReference>
<dbReference type="PROSITE" id="PS00108">
    <property type="entry name" value="PROTEIN_KINASE_ST"/>
    <property type="match status" value="1"/>
</dbReference>
<evidence type="ECO:0000256" key="3">
    <source>
        <dbReference type="ARBA" id="ARBA00022840"/>
    </source>
</evidence>
<evidence type="ECO:0000256" key="4">
    <source>
        <dbReference type="PROSITE-ProRule" id="PRU10141"/>
    </source>
</evidence>
<dbReference type="InterPro" id="IPR017441">
    <property type="entry name" value="Protein_kinase_ATP_BS"/>
</dbReference>
<keyword evidence="3 4" id="KW-0067">ATP-binding</keyword>
<evidence type="ECO:0000313" key="8">
    <source>
        <dbReference type="Proteomes" id="UP000247810"/>
    </source>
</evidence>
<evidence type="ECO:0000256" key="2">
    <source>
        <dbReference type="ARBA" id="ARBA00022741"/>
    </source>
</evidence>
<sequence>MQAYNIHNLKQLDIVVDNRFRLVSHLGGGSFGQVYQALDLQTNTMVALKLEPHSQHDSLDHERRILKHLGEGKGFPKLLYYNGHIDDYRVLAMDLLGPGLVDLRRYCGGPLSLKTVLMLADQLLRRLKHIHSKGIVHQDIKPSNILMGSGRSGNVVYLADMGLSKIHAPLPGNPLDNPAKRPRLQIFGTEKYCAQALHRQRYLAFRDDLESLGYVLLDLLLGRLPWSDEKDGTLTAHKLGIDIPTLCAGAPPAFQKLFEEVKRVRYNEMPNYNRLRKLFNTAFRQAGYKYDNVYDWTIKRYAEMEVAN</sequence>
<feature type="domain" description="Protein kinase" evidence="6">
    <location>
        <begin position="20"/>
        <end position="283"/>
    </location>
</feature>
<dbReference type="Proteomes" id="UP000247810">
    <property type="component" value="Unassembled WGS sequence"/>
</dbReference>
<name>A0A319DXH4_9EURO</name>
<evidence type="ECO:0000313" key="7">
    <source>
        <dbReference type="EMBL" id="PYH92908.1"/>
    </source>
</evidence>
<dbReference type="Pfam" id="PF00069">
    <property type="entry name" value="Pkinase"/>
    <property type="match status" value="1"/>
</dbReference>
<protein>
    <recommendedName>
        <fullName evidence="1">non-specific serine/threonine protein kinase</fullName>
        <ecNumber evidence="1">2.7.11.1</ecNumber>
    </recommendedName>
</protein>
<dbReference type="AlphaFoldDB" id="A0A319DXH4"/>
<evidence type="ECO:0000256" key="1">
    <source>
        <dbReference type="ARBA" id="ARBA00012513"/>
    </source>
</evidence>
<dbReference type="InterPro" id="IPR000719">
    <property type="entry name" value="Prot_kinase_dom"/>
</dbReference>
<reference evidence="7 8" key="1">
    <citation type="submission" date="2018-02" db="EMBL/GenBank/DDBJ databases">
        <title>The genomes of Aspergillus section Nigri reveals drivers in fungal speciation.</title>
        <authorList>
            <consortium name="DOE Joint Genome Institute"/>
            <person name="Vesth T.C."/>
            <person name="Nybo J."/>
            <person name="Theobald S."/>
            <person name="Brandl J."/>
            <person name="Frisvad J.C."/>
            <person name="Nielsen K.F."/>
            <person name="Lyhne E.K."/>
            <person name="Kogle M.E."/>
            <person name="Kuo A."/>
            <person name="Riley R."/>
            <person name="Clum A."/>
            <person name="Nolan M."/>
            <person name="Lipzen A."/>
            <person name="Salamov A."/>
            <person name="Henrissat B."/>
            <person name="Wiebenga A."/>
            <person name="De vries R.P."/>
            <person name="Grigoriev I.V."/>
            <person name="Mortensen U.H."/>
            <person name="Andersen M.R."/>
            <person name="Baker S.E."/>
        </authorList>
    </citation>
    <scope>NUCLEOTIDE SEQUENCE [LARGE SCALE GENOMIC DNA]</scope>
    <source>
        <strain evidence="7 8">CBS 707.79</strain>
    </source>
</reference>
<keyword evidence="7" id="KW-0808">Transferase</keyword>
<evidence type="ECO:0000259" key="6">
    <source>
        <dbReference type="PROSITE" id="PS50011"/>
    </source>
</evidence>
<dbReference type="PROSITE" id="PS00107">
    <property type="entry name" value="PROTEIN_KINASE_ATP"/>
    <property type="match status" value="1"/>
</dbReference>
<keyword evidence="2 4" id="KW-0547">Nucleotide-binding</keyword>
<keyword evidence="8" id="KW-1185">Reference proteome</keyword>
<dbReference type="Gene3D" id="1.10.510.10">
    <property type="entry name" value="Transferase(Phosphotransferase) domain 1"/>
    <property type="match status" value="1"/>
</dbReference>
<feature type="binding site" evidence="4">
    <location>
        <position position="49"/>
    </location>
    <ligand>
        <name>ATP</name>
        <dbReference type="ChEBI" id="CHEBI:30616"/>
    </ligand>
</feature>
<keyword evidence="5" id="KW-0723">Serine/threonine-protein kinase</keyword>
<gene>
    <name evidence="7" type="ORF">BO71DRAFT_485034</name>
</gene>
<evidence type="ECO:0000256" key="5">
    <source>
        <dbReference type="RuleBase" id="RU000304"/>
    </source>
</evidence>
<dbReference type="InterPro" id="IPR050235">
    <property type="entry name" value="CK1_Ser-Thr_kinase"/>
</dbReference>
<dbReference type="EMBL" id="KZ825904">
    <property type="protein sequence ID" value="PYH92908.1"/>
    <property type="molecule type" value="Genomic_DNA"/>
</dbReference>
<dbReference type="OrthoDB" id="5800476at2759"/>
<dbReference type="SMART" id="SM00220">
    <property type="entry name" value="S_TKc"/>
    <property type="match status" value="1"/>
</dbReference>
<dbReference type="PROSITE" id="PS50011">
    <property type="entry name" value="PROTEIN_KINASE_DOM"/>
    <property type="match status" value="1"/>
</dbReference>
<dbReference type="EC" id="2.7.11.1" evidence="1"/>
<accession>A0A319DXH4</accession>
<dbReference type="SUPFAM" id="SSF56112">
    <property type="entry name" value="Protein kinase-like (PK-like)"/>
    <property type="match status" value="1"/>
</dbReference>
<dbReference type="VEuPathDB" id="FungiDB:BO71DRAFT_485034"/>
<organism evidence="7 8">
    <name type="scientific">Aspergillus ellipticus CBS 707.79</name>
    <dbReference type="NCBI Taxonomy" id="1448320"/>
    <lineage>
        <taxon>Eukaryota</taxon>
        <taxon>Fungi</taxon>
        <taxon>Dikarya</taxon>
        <taxon>Ascomycota</taxon>
        <taxon>Pezizomycotina</taxon>
        <taxon>Eurotiomycetes</taxon>
        <taxon>Eurotiomycetidae</taxon>
        <taxon>Eurotiales</taxon>
        <taxon>Aspergillaceae</taxon>
        <taxon>Aspergillus</taxon>
        <taxon>Aspergillus subgen. Circumdati</taxon>
    </lineage>
</organism>
<keyword evidence="7" id="KW-0418">Kinase</keyword>
<dbReference type="InterPro" id="IPR008271">
    <property type="entry name" value="Ser/Thr_kinase_AS"/>
</dbReference>